<dbReference type="PANTHER" id="PTHR12697">
    <property type="entry name" value="PBS LYASE HEAT-LIKE PROTEIN"/>
    <property type="match status" value="1"/>
</dbReference>
<organism evidence="1 2">
    <name type="scientific">Armatimonas rosea</name>
    <dbReference type="NCBI Taxonomy" id="685828"/>
    <lineage>
        <taxon>Bacteria</taxon>
        <taxon>Bacillati</taxon>
        <taxon>Armatimonadota</taxon>
        <taxon>Armatimonadia</taxon>
        <taxon>Armatimonadales</taxon>
        <taxon>Armatimonadaceae</taxon>
        <taxon>Armatimonas</taxon>
    </lineage>
</organism>
<dbReference type="SMART" id="SM00567">
    <property type="entry name" value="EZ_HEAT"/>
    <property type="match status" value="5"/>
</dbReference>
<dbReference type="SUPFAM" id="SSF48371">
    <property type="entry name" value="ARM repeat"/>
    <property type="match status" value="1"/>
</dbReference>
<dbReference type="Pfam" id="PF13646">
    <property type="entry name" value="HEAT_2"/>
    <property type="match status" value="1"/>
</dbReference>
<gene>
    <name evidence="1" type="ORF">HNQ39_001914</name>
</gene>
<dbReference type="Gene3D" id="1.25.10.10">
    <property type="entry name" value="Leucine-rich Repeat Variant"/>
    <property type="match status" value="2"/>
</dbReference>
<keyword evidence="2" id="KW-1185">Reference proteome</keyword>
<dbReference type="Pfam" id="PF05721">
    <property type="entry name" value="PhyH"/>
    <property type="match status" value="1"/>
</dbReference>
<evidence type="ECO:0000313" key="1">
    <source>
        <dbReference type="EMBL" id="MBB6050123.1"/>
    </source>
</evidence>
<dbReference type="InterPro" id="IPR008775">
    <property type="entry name" value="Phytyl_CoA_dOase-like"/>
</dbReference>
<dbReference type="RefSeq" id="WP_184194462.1">
    <property type="nucleotide sequence ID" value="NZ_JACHGW010000002.1"/>
</dbReference>
<sequence length="473" mass="52033">MDAFLFDDAAMRDFIVNGYCVLKVDLPPSFHEQVFEKTKKILAEDGNPGNNILPRIPEVQEVFDAPQVRGALTSLLGPSYVMHVHRFAHPNGPGGNGGGWHKDSYWGYSKVRDHHPRWIMAMYYPQDAPAEIGPTGAIPGSQYYESRVPTLPLSPEVAALDPDGIGLPVAGEAGSVILIHFDLWHRAFPNHTDRERYMFKFQFTRLDEPMPGEAHWKRESAEIPLSAELAKNPRSPLWRQMWHWLAGESAWETTGDPEALKTELWDSAEETRLSAAYTLGGLGAEGVAVLREGLLHDGERDDLRRAACYGLSVAGAAALPTLTEALASESERTRGYAVYALGDLGARAAEALPALTPLTDDPSAFVRRQLADALGQIKSQPELSVPALTRLLEDPDAQTRFNAAYGLAKFREKAVSAVPALASALTDQNRYVRGHATIALEQLGSASPEALKTLLHHFHTTRWCPLTTRESSF</sequence>
<proteinExistence type="predicted"/>
<evidence type="ECO:0000313" key="2">
    <source>
        <dbReference type="Proteomes" id="UP000520814"/>
    </source>
</evidence>
<dbReference type="AlphaFoldDB" id="A0A7W9SQ40"/>
<dbReference type="PANTHER" id="PTHR12697:SF5">
    <property type="entry name" value="DEOXYHYPUSINE HYDROXYLASE"/>
    <property type="match status" value="1"/>
</dbReference>
<dbReference type="Gene3D" id="2.60.120.620">
    <property type="entry name" value="q2cbj1_9rhob like domain"/>
    <property type="match status" value="1"/>
</dbReference>
<name>A0A7W9SQ40_ARMRO</name>
<dbReference type="InterPro" id="IPR016024">
    <property type="entry name" value="ARM-type_fold"/>
</dbReference>
<dbReference type="InterPro" id="IPR004155">
    <property type="entry name" value="PBS_lyase_HEAT"/>
</dbReference>
<dbReference type="InterPro" id="IPR011989">
    <property type="entry name" value="ARM-like"/>
</dbReference>
<dbReference type="Pfam" id="PF03130">
    <property type="entry name" value="HEAT_PBS"/>
    <property type="match status" value="1"/>
</dbReference>
<accession>A0A7W9SQ40</accession>
<dbReference type="GO" id="GO:0016706">
    <property type="term" value="F:2-oxoglutarate-dependent dioxygenase activity"/>
    <property type="evidence" value="ECO:0007669"/>
    <property type="project" value="UniProtKB-ARBA"/>
</dbReference>
<dbReference type="Proteomes" id="UP000520814">
    <property type="component" value="Unassembled WGS sequence"/>
</dbReference>
<reference evidence="1 2" key="1">
    <citation type="submission" date="2020-08" db="EMBL/GenBank/DDBJ databases">
        <title>Genomic Encyclopedia of Type Strains, Phase IV (KMG-IV): sequencing the most valuable type-strain genomes for metagenomic binning, comparative biology and taxonomic classification.</title>
        <authorList>
            <person name="Goeker M."/>
        </authorList>
    </citation>
    <scope>NUCLEOTIDE SEQUENCE [LARGE SCALE GENOMIC DNA]</scope>
    <source>
        <strain evidence="1 2">DSM 23562</strain>
    </source>
</reference>
<protein>
    <submittedName>
        <fullName evidence="1">3-methyladenine DNA glycosylase AlkC</fullName>
    </submittedName>
</protein>
<comment type="caution">
    <text evidence="1">The sequence shown here is derived from an EMBL/GenBank/DDBJ whole genome shotgun (WGS) entry which is preliminary data.</text>
</comment>
<dbReference type="SUPFAM" id="SSF51197">
    <property type="entry name" value="Clavaminate synthase-like"/>
    <property type="match status" value="1"/>
</dbReference>
<dbReference type="EMBL" id="JACHGW010000002">
    <property type="protein sequence ID" value="MBB6050123.1"/>
    <property type="molecule type" value="Genomic_DNA"/>
</dbReference>